<keyword evidence="2 5" id="KW-0547">Nucleotide-binding</keyword>
<keyword evidence="4 5" id="KW-0067">ATP-binding</keyword>
<dbReference type="SUPFAM" id="SSF52172">
    <property type="entry name" value="CheY-like"/>
    <property type="match status" value="1"/>
</dbReference>
<keyword evidence="1" id="KW-0808">Transferase</keyword>
<dbReference type="CDD" id="cd06606">
    <property type="entry name" value="STKc_MAPKKK"/>
    <property type="match status" value="1"/>
</dbReference>
<dbReference type="PROSITE" id="PS00108">
    <property type="entry name" value="PROTEIN_KINASE_ST"/>
    <property type="match status" value="1"/>
</dbReference>
<keyword evidence="8" id="KW-1133">Transmembrane helix</keyword>
<dbReference type="SUPFAM" id="SSF56112">
    <property type="entry name" value="Protein kinase-like (PK-like)"/>
    <property type="match status" value="1"/>
</dbReference>
<keyword evidence="12" id="KW-1185">Reference proteome</keyword>
<keyword evidence="6" id="KW-0175">Coiled coil</keyword>
<dbReference type="AlphaFoldDB" id="A0AAW0EW18"/>
<evidence type="ECO:0000259" key="10">
    <source>
        <dbReference type="PROSITE" id="PS50112"/>
    </source>
</evidence>
<feature type="binding site" evidence="5">
    <location>
        <position position="724"/>
    </location>
    <ligand>
        <name>ATP</name>
        <dbReference type="ChEBI" id="CHEBI:30616"/>
    </ligand>
</feature>
<keyword evidence="8" id="KW-0472">Membrane</keyword>
<dbReference type="PROSITE" id="PS50112">
    <property type="entry name" value="PAS"/>
    <property type="match status" value="1"/>
</dbReference>
<keyword evidence="8" id="KW-0812">Transmembrane</keyword>
<dbReference type="InterPro" id="IPR008271">
    <property type="entry name" value="Ser/Thr_kinase_AS"/>
</dbReference>
<evidence type="ECO:0000256" key="2">
    <source>
        <dbReference type="ARBA" id="ARBA00022741"/>
    </source>
</evidence>
<feature type="coiled-coil region" evidence="6">
    <location>
        <begin position="656"/>
        <end position="683"/>
    </location>
</feature>
<organism evidence="11 12">
    <name type="scientific">Novymonas esmeraldas</name>
    <dbReference type="NCBI Taxonomy" id="1808958"/>
    <lineage>
        <taxon>Eukaryota</taxon>
        <taxon>Discoba</taxon>
        <taxon>Euglenozoa</taxon>
        <taxon>Kinetoplastea</taxon>
        <taxon>Metakinetoplastina</taxon>
        <taxon>Trypanosomatida</taxon>
        <taxon>Trypanosomatidae</taxon>
        <taxon>Novymonas</taxon>
    </lineage>
</organism>
<feature type="transmembrane region" description="Helical" evidence="8">
    <location>
        <begin position="145"/>
        <end position="167"/>
    </location>
</feature>
<dbReference type="CDD" id="cd00130">
    <property type="entry name" value="PAS"/>
    <property type="match status" value="1"/>
</dbReference>
<evidence type="ECO:0000259" key="9">
    <source>
        <dbReference type="PROSITE" id="PS50011"/>
    </source>
</evidence>
<dbReference type="InterPro" id="IPR035965">
    <property type="entry name" value="PAS-like_dom_sf"/>
</dbReference>
<evidence type="ECO:0000256" key="3">
    <source>
        <dbReference type="ARBA" id="ARBA00022777"/>
    </source>
</evidence>
<evidence type="ECO:0000256" key="5">
    <source>
        <dbReference type="PROSITE-ProRule" id="PRU10141"/>
    </source>
</evidence>
<dbReference type="PANTHER" id="PTHR48016:SF56">
    <property type="entry name" value="MAPKK KINASE"/>
    <property type="match status" value="1"/>
</dbReference>
<dbReference type="Gene3D" id="3.40.50.2300">
    <property type="match status" value="1"/>
</dbReference>
<evidence type="ECO:0000256" key="6">
    <source>
        <dbReference type="SAM" id="Coils"/>
    </source>
</evidence>
<evidence type="ECO:0000256" key="7">
    <source>
        <dbReference type="SAM" id="MobiDB-lite"/>
    </source>
</evidence>
<protein>
    <submittedName>
        <fullName evidence="11">Mitogen activated kinase-like protein</fullName>
    </submittedName>
</protein>
<evidence type="ECO:0000313" key="11">
    <source>
        <dbReference type="EMBL" id="KAK7197307.1"/>
    </source>
</evidence>
<dbReference type="PANTHER" id="PTHR48016">
    <property type="entry name" value="MAP KINASE KINASE KINASE SSK2-RELATED-RELATED"/>
    <property type="match status" value="1"/>
</dbReference>
<dbReference type="GO" id="GO:0004672">
    <property type="term" value="F:protein kinase activity"/>
    <property type="evidence" value="ECO:0007669"/>
    <property type="project" value="InterPro"/>
</dbReference>
<dbReference type="Gene3D" id="1.10.510.10">
    <property type="entry name" value="Transferase(Phosphotransferase) domain 1"/>
    <property type="match status" value="1"/>
</dbReference>
<comment type="caution">
    <text evidence="11">The sequence shown here is derived from an EMBL/GenBank/DDBJ whole genome shotgun (WGS) entry which is preliminary data.</text>
</comment>
<dbReference type="Pfam" id="PF00069">
    <property type="entry name" value="Pkinase"/>
    <property type="match status" value="1"/>
</dbReference>
<feature type="domain" description="Protein kinase" evidence="9">
    <location>
        <begin position="695"/>
        <end position="933"/>
    </location>
</feature>
<keyword evidence="3 11" id="KW-0418">Kinase</keyword>
<dbReference type="PROSITE" id="PS50011">
    <property type="entry name" value="PROTEIN_KINASE_DOM"/>
    <property type="match status" value="1"/>
</dbReference>
<dbReference type="Proteomes" id="UP001430356">
    <property type="component" value="Unassembled WGS sequence"/>
</dbReference>
<dbReference type="InterPro" id="IPR011006">
    <property type="entry name" value="CheY-like_superfamily"/>
</dbReference>
<evidence type="ECO:0000256" key="4">
    <source>
        <dbReference type="ARBA" id="ARBA00022840"/>
    </source>
</evidence>
<accession>A0AAW0EW18</accession>
<dbReference type="InterPro" id="IPR017441">
    <property type="entry name" value="Protein_kinase_ATP_BS"/>
</dbReference>
<dbReference type="InterPro" id="IPR000719">
    <property type="entry name" value="Prot_kinase_dom"/>
</dbReference>
<feature type="region of interest" description="Disordered" evidence="7">
    <location>
        <begin position="948"/>
        <end position="977"/>
    </location>
</feature>
<evidence type="ECO:0000256" key="8">
    <source>
        <dbReference type="SAM" id="Phobius"/>
    </source>
</evidence>
<reference evidence="11 12" key="1">
    <citation type="journal article" date="2021" name="MBio">
        <title>A New Model Trypanosomatid, Novymonas esmeraldas: Genomic Perception of Its 'Candidatus Pandoraea novymonadis' Endosymbiont.</title>
        <authorList>
            <person name="Zakharova A."/>
            <person name="Saura A."/>
            <person name="Butenko A."/>
            <person name="Podesvova L."/>
            <person name="Warmusova S."/>
            <person name="Kostygov A.Y."/>
            <person name="Nenarokova A."/>
            <person name="Lukes J."/>
            <person name="Opperdoes F.R."/>
            <person name="Yurchenko V."/>
        </authorList>
    </citation>
    <scope>NUCLEOTIDE SEQUENCE [LARGE SCALE GENOMIC DNA]</scope>
    <source>
        <strain evidence="11 12">E262AT.01</strain>
    </source>
</reference>
<name>A0AAW0EW18_9TRYP</name>
<dbReference type="EMBL" id="JAECZO010000101">
    <property type="protein sequence ID" value="KAK7197307.1"/>
    <property type="molecule type" value="Genomic_DNA"/>
</dbReference>
<evidence type="ECO:0000256" key="1">
    <source>
        <dbReference type="ARBA" id="ARBA00022679"/>
    </source>
</evidence>
<sequence>MNGVAVSIPIEKYDTYDIFLALCVLRKLPEYLREAEEGSSELPYRIIHCSIRAARWYYRRYSRHGQFVGLLNVFVESVNMGSLDSALAVAEQIAAHTSQMEAPQLRQRLPTPIVVSLLLAVTCCISTVILIAVRSGCCVKTDIAALALSCVNVVCLCALFPLIYVSLQWRGRGGQDLLVDRMVQIACKSTEKPEFYRNPLTERIELTEHPVGEDADAFLVDADTAHRNRRAIALLLTEATEDEGTVVLRSKGLPPAIIGLSAIYRHTIIIMVDFDGQVVMWSDGAAACFGFSARDAEGNNINSLLYGERSVEVYGTMTEAALKSLDLSEKVLTLAHMSLGSISISATVVVSRETESNRPLGFTLIGSVRSDEVSQTQAVLHSFFVTELAQLPVKDSQFRQIVDCLRWKNLRDFSALAKDWNSAHIRQLLSEVIKGRQRYVSVEVDPKVTELPPILCDTIGVTAVLNRSFELFSERISIRVEQKRTTSAVYQLIVIYRHDMSELNRDLLLGITRSANDLGGIVISSPGTLRLLLPFMVKDAAIQALRPQGTAVQKPIGHDPLIVLLLEKNAVHRHNISASIWSCGHSLRLVENVRKALQAIEESTDLGCAIVDADVKGSDRVVEALLAKHIYIIETADALDGVAKRGDAVLKKPISNEALRKELGKATDKCEEAKRAGEELLKRREVFGKVRNSPWTQGRLLGRGGYAAVYEATSTLTGGKMAVKVIRVSGNFEERIDEFMNEIEILCQLTHPNIIHYFYCERTETTLNLFMALADQGTVADLLSRCPRLPENHIASITKQLLQAVNYLHECSIIHRDIKPGNMLISQGQLKLSDFGTATTNVRQGTVGTISYMAPEVIDGKPSGKESDIWSIGCVVCECLQIKRSGSRLLGYDAPEEYPSDVSAAVVDFIKACMHKNPSERATAGTLLLHDFIVHLDHEVSQLAEVPAEAAPIEEEVKPRKAGSGSSDSTDISWSFD</sequence>
<dbReference type="SMART" id="SM00220">
    <property type="entry name" value="S_TKc"/>
    <property type="match status" value="1"/>
</dbReference>
<feature type="compositionally biased region" description="Low complexity" evidence="7">
    <location>
        <begin position="964"/>
        <end position="977"/>
    </location>
</feature>
<gene>
    <name evidence="11" type="ORF">NESM_000677700</name>
</gene>
<dbReference type="SUPFAM" id="SSF55785">
    <property type="entry name" value="PYP-like sensor domain (PAS domain)"/>
    <property type="match status" value="1"/>
</dbReference>
<dbReference type="GO" id="GO:0005524">
    <property type="term" value="F:ATP binding"/>
    <property type="evidence" value="ECO:0007669"/>
    <property type="project" value="UniProtKB-UniRule"/>
</dbReference>
<evidence type="ECO:0000313" key="12">
    <source>
        <dbReference type="Proteomes" id="UP001430356"/>
    </source>
</evidence>
<feature type="domain" description="PAS" evidence="10">
    <location>
        <begin position="269"/>
        <end position="324"/>
    </location>
</feature>
<feature type="transmembrane region" description="Helical" evidence="8">
    <location>
        <begin position="113"/>
        <end position="133"/>
    </location>
</feature>
<dbReference type="InterPro" id="IPR011009">
    <property type="entry name" value="Kinase-like_dom_sf"/>
</dbReference>
<proteinExistence type="predicted"/>
<dbReference type="InterPro" id="IPR000014">
    <property type="entry name" value="PAS"/>
</dbReference>
<dbReference type="InterPro" id="IPR050538">
    <property type="entry name" value="MAP_kinase_kinase_kinase"/>
</dbReference>
<dbReference type="PROSITE" id="PS00107">
    <property type="entry name" value="PROTEIN_KINASE_ATP"/>
    <property type="match status" value="1"/>
</dbReference>